<dbReference type="Proteomes" id="UP001215280">
    <property type="component" value="Unassembled WGS sequence"/>
</dbReference>
<keyword evidence="1" id="KW-0808">Transferase</keyword>
<dbReference type="EMBL" id="JARJLG010000008">
    <property type="protein sequence ID" value="KAJ7778727.1"/>
    <property type="molecule type" value="Genomic_DNA"/>
</dbReference>
<dbReference type="SUPFAM" id="SSF53335">
    <property type="entry name" value="S-adenosyl-L-methionine-dependent methyltransferases"/>
    <property type="match status" value="1"/>
</dbReference>
<dbReference type="AlphaFoldDB" id="A0AAD7K5T3"/>
<dbReference type="InterPro" id="IPR029063">
    <property type="entry name" value="SAM-dependent_MTases_sf"/>
</dbReference>
<dbReference type="InterPro" id="IPR050508">
    <property type="entry name" value="Methyltransf_Superfamily"/>
</dbReference>
<evidence type="ECO:0000313" key="2">
    <source>
        <dbReference type="Proteomes" id="UP001215280"/>
    </source>
</evidence>
<reference evidence="1" key="1">
    <citation type="submission" date="2023-03" db="EMBL/GenBank/DDBJ databases">
        <title>Massive genome expansion in bonnet fungi (Mycena s.s.) driven by repeated elements and novel gene families across ecological guilds.</title>
        <authorList>
            <consortium name="Lawrence Berkeley National Laboratory"/>
            <person name="Harder C.B."/>
            <person name="Miyauchi S."/>
            <person name="Viragh M."/>
            <person name="Kuo A."/>
            <person name="Thoen E."/>
            <person name="Andreopoulos B."/>
            <person name="Lu D."/>
            <person name="Skrede I."/>
            <person name="Drula E."/>
            <person name="Henrissat B."/>
            <person name="Morin E."/>
            <person name="Kohler A."/>
            <person name="Barry K."/>
            <person name="LaButti K."/>
            <person name="Morin E."/>
            <person name="Salamov A."/>
            <person name="Lipzen A."/>
            <person name="Mereny Z."/>
            <person name="Hegedus B."/>
            <person name="Baldrian P."/>
            <person name="Stursova M."/>
            <person name="Weitz H."/>
            <person name="Taylor A."/>
            <person name="Grigoriev I.V."/>
            <person name="Nagy L.G."/>
            <person name="Martin F."/>
            <person name="Kauserud H."/>
        </authorList>
    </citation>
    <scope>NUCLEOTIDE SEQUENCE</scope>
    <source>
        <strain evidence="1">CBHHK188m</strain>
    </source>
</reference>
<comment type="caution">
    <text evidence="1">The sequence shown here is derived from an EMBL/GenBank/DDBJ whole genome shotgun (WGS) entry which is preliminary data.</text>
</comment>
<dbReference type="GO" id="GO:0008168">
    <property type="term" value="F:methyltransferase activity"/>
    <property type="evidence" value="ECO:0007669"/>
    <property type="project" value="UniProtKB-KW"/>
</dbReference>
<protein>
    <submittedName>
        <fullName evidence="1">S-adenosyl-L-methionine-dependent methyltransferase</fullName>
    </submittedName>
</protein>
<dbReference type="CDD" id="cd02440">
    <property type="entry name" value="AdoMet_MTases"/>
    <property type="match status" value="1"/>
</dbReference>
<organism evidence="1 2">
    <name type="scientific">Mycena maculata</name>
    <dbReference type="NCBI Taxonomy" id="230809"/>
    <lineage>
        <taxon>Eukaryota</taxon>
        <taxon>Fungi</taxon>
        <taxon>Dikarya</taxon>
        <taxon>Basidiomycota</taxon>
        <taxon>Agaricomycotina</taxon>
        <taxon>Agaricomycetes</taxon>
        <taxon>Agaricomycetidae</taxon>
        <taxon>Agaricales</taxon>
        <taxon>Marasmiineae</taxon>
        <taxon>Mycenaceae</taxon>
        <taxon>Mycena</taxon>
    </lineage>
</organism>
<dbReference type="Pfam" id="PF13489">
    <property type="entry name" value="Methyltransf_23"/>
    <property type="match status" value="1"/>
</dbReference>
<proteinExistence type="predicted"/>
<name>A0AAD7K5T3_9AGAR</name>
<keyword evidence="1" id="KW-0489">Methyltransferase</keyword>
<keyword evidence="2" id="KW-1185">Reference proteome</keyword>
<evidence type="ECO:0000313" key="1">
    <source>
        <dbReference type="EMBL" id="KAJ7778727.1"/>
    </source>
</evidence>
<dbReference type="PANTHER" id="PTHR42912:SF80">
    <property type="entry name" value="METHYLTRANSFERASE DOMAIN-CONTAINING PROTEIN"/>
    <property type="match status" value="1"/>
</dbReference>
<dbReference type="Gene3D" id="3.40.50.150">
    <property type="entry name" value="Vaccinia Virus protein VP39"/>
    <property type="match status" value="1"/>
</dbReference>
<sequence>MSHSYHHDFTSANEAVFDKHAADADHRPMAAELAEIVSAAILQAHPFDREATAVLDYACGIGIVSRRLAPHCKTLLGVDISQGMVVRAELKGEATELGGTKFDVVVCSPAYHHLADIAAATRVLASFLKPGGALLVVDFPAMDVDAIHVPEDIAHTITHKGGLRGCDQGGV</sequence>
<dbReference type="GO" id="GO:0032259">
    <property type="term" value="P:methylation"/>
    <property type="evidence" value="ECO:0007669"/>
    <property type="project" value="UniProtKB-KW"/>
</dbReference>
<dbReference type="PANTHER" id="PTHR42912">
    <property type="entry name" value="METHYLTRANSFERASE"/>
    <property type="match status" value="1"/>
</dbReference>
<gene>
    <name evidence="1" type="ORF">DFH07DRAFT_950741</name>
</gene>
<accession>A0AAD7K5T3</accession>